<evidence type="ECO:0000256" key="1">
    <source>
        <dbReference type="ARBA" id="ARBA00004533"/>
    </source>
</evidence>
<dbReference type="FunFam" id="3.40.50.300:FF:000134">
    <property type="entry name" value="Iron-enterobactin ABC transporter ATP-binding protein"/>
    <property type="match status" value="1"/>
</dbReference>
<dbReference type="GO" id="GO:0005886">
    <property type="term" value="C:plasma membrane"/>
    <property type="evidence" value="ECO:0007669"/>
    <property type="project" value="UniProtKB-SubCell"/>
</dbReference>
<dbReference type="SMART" id="SM00382">
    <property type="entry name" value="AAA"/>
    <property type="match status" value="1"/>
</dbReference>
<dbReference type="SUPFAM" id="SSF52540">
    <property type="entry name" value="P-loop containing nucleoside triphosphate hydrolases"/>
    <property type="match status" value="1"/>
</dbReference>
<dbReference type="EMBL" id="JACHIL010000001">
    <property type="protein sequence ID" value="MBB5090220.1"/>
    <property type="molecule type" value="Genomic_DNA"/>
</dbReference>
<dbReference type="RefSeq" id="WP_151158709.1">
    <property type="nucleotide sequence ID" value="NZ_JACHIL010000001.1"/>
</dbReference>
<evidence type="ECO:0000256" key="3">
    <source>
        <dbReference type="ARBA" id="ARBA00022448"/>
    </source>
</evidence>
<comment type="subcellular location">
    <subcellularLocation>
        <location evidence="1">Cell inner membrane</location>
    </subcellularLocation>
</comment>
<sequence>MSLLRVENLSVSRQKRIVVDRVSFTIGEGEFVGLIGPNGAGKSTLLRALLAQLPYQGSVTLNGQESAQLKSVKRAQFLSYIAQDREISWNMRVEAVVQLGRLARLPQFSGLSKEDQHQITSAIEALEITHLRDKSARELSGGEQARVLIARAIAQDTPLMLADEPVAGLDPAHQLGLMQIFRELSASGRSIICTLHDLGLAARWCTRLLLLKDGCLVADGTPADILKEDVIRDLYGVEVFRTQTPDGLIIQPTHIVR</sequence>
<dbReference type="PANTHER" id="PTHR42794:SF1">
    <property type="entry name" value="HEMIN IMPORT ATP-BINDING PROTEIN HMUV"/>
    <property type="match status" value="1"/>
</dbReference>
<evidence type="ECO:0000256" key="5">
    <source>
        <dbReference type="ARBA" id="ARBA00022840"/>
    </source>
</evidence>
<dbReference type="InterPro" id="IPR027417">
    <property type="entry name" value="P-loop_NTPase"/>
</dbReference>
<dbReference type="AlphaFoldDB" id="A0A7W8AJ36"/>
<dbReference type="PANTHER" id="PTHR42794">
    <property type="entry name" value="HEMIN IMPORT ATP-BINDING PROTEIN HMUV"/>
    <property type="match status" value="1"/>
</dbReference>
<comment type="function">
    <text evidence="7">Part of the ABC transporter complex HmuTUV involved in hemin import. Responsible for energy coupling to the transport system.</text>
</comment>
<dbReference type="PROSITE" id="PS00211">
    <property type="entry name" value="ABC_TRANSPORTER_1"/>
    <property type="match status" value="1"/>
</dbReference>
<dbReference type="Proteomes" id="UP000531231">
    <property type="component" value="Unassembled WGS sequence"/>
</dbReference>
<proteinExistence type="inferred from homology"/>
<keyword evidence="3" id="KW-0813">Transport</keyword>
<feature type="domain" description="ABC transporter" evidence="8">
    <location>
        <begin position="4"/>
        <end position="238"/>
    </location>
</feature>
<keyword evidence="4" id="KW-0547">Nucleotide-binding</keyword>
<dbReference type="PROSITE" id="PS50893">
    <property type="entry name" value="ABC_TRANSPORTER_2"/>
    <property type="match status" value="1"/>
</dbReference>
<dbReference type="InterPro" id="IPR003439">
    <property type="entry name" value="ABC_transporter-like_ATP-bd"/>
</dbReference>
<name>A0A7W8AJ36_9HYPH</name>
<keyword evidence="5 9" id="KW-0067">ATP-binding</keyword>
<evidence type="ECO:0000256" key="4">
    <source>
        <dbReference type="ARBA" id="ARBA00022741"/>
    </source>
</evidence>
<evidence type="ECO:0000313" key="9">
    <source>
        <dbReference type="EMBL" id="MBB5090220.1"/>
    </source>
</evidence>
<keyword evidence="10" id="KW-1185">Reference proteome</keyword>
<keyword evidence="6" id="KW-1278">Translocase</keyword>
<dbReference type="InterPro" id="IPR017871">
    <property type="entry name" value="ABC_transporter-like_CS"/>
</dbReference>
<evidence type="ECO:0000256" key="6">
    <source>
        <dbReference type="ARBA" id="ARBA00022967"/>
    </source>
</evidence>
<dbReference type="InterPro" id="IPR003593">
    <property type="entry name" value="AAA+_ATPase"/>
</dbReference>
<comment type="similarity">
    <text evidence="2">Belongs to the ABC transporter superfamily.</text>
</comment>
<evidence type="ECO:0000256" key="2">
    <source>
        <dbReference type="ARBA" id="ARBA00005417"/>
    </source>
</evidence>
<dbReference type="CDD" id="cd03214">
    <property type="entry name" value="ABC_Iron-Siderophores_B12_Hemin"/>
    <property type="match status" value="1"/>
</dbReference>
<reference evidence="9 10" key="1">
    <citation type="submission" date="2020-08" db="EMBL/GenBank/DDBJ databases">
        <title>Genomic Encyclopedia of Type Strains, Phase IV (KMG-IV): sequencing the most valuable type-strain genomes for metagenomic binning, comparative biology and taxonomic classification.</title>
        <authorList>
            <person name="Goeker M."/>
        </authorList>
    </citation>
    <scope>NUCLEOTIDE SEQUENCE [LARGE SCALE GENOMIC DNA]</scope>
    <source>
        <strain evidence="9 10">DSM 25620</strain>
    </source>
</reference>
<accession>A0A7W8AJ36</accession>
<comment type="caution">
    <text evidence="9">The sequence shown here is derived from an EMBL/GenBank/DDBJ whole genome shotgun (WGS) entry which is preliminary data.</text>
</comment>
<protein>
    <submittedName>
        <fullName evidence="9">Iron complex transport system ATP-binding protein</fullName>
    </submittedName>
</protein>
<evidence type="ECO:0000259" key="8">
    <source>
        <dbReference type="PROSITE" id="PS50893"/>
    </source>
</evidence>
<dbReference type="Gene3D" id="3.40.50.300">
    <property type="entry name" value="P-loop containing nucleotide triphosphate hydrolases"/>
    <property type="match status" value="1"/>
</dbReference>
<dbReference type="GO" id="GO:0016887">
    <property type="term" value="F:ATP hydrolysis activity"/>
    <property type="evidence" value="ECO:0007669"/>
    <property type="project" value="InterPro"/>
</dbReference>
<dbReference type="GO" id="GO:0005524">
    <property type="term" value="F:ATP binding"/>
    <property type="evidence" value="ECO:0007669"/>
    <property type="project" value="UniProtKB-KW"/>
</dbReference>
<gene>
    <name evidence="9" type="ORF">HNQ68_000732</name>
</gene>
<evidence type="ECO:0000256" key="7">
    <source>
        <dbReference type="ARBA" id="ARBA00037066"/>
    </source>
</evidence>
<organism evidence="9 10">
    <name type="scientific">Pseudochrobactrum saccharolyticum</name>
    <dbReference type="NCBI Taxonomy" id="354352"/>
    <lineage>
        <taxon>Bacteria</taxon>
        <taxon>Pseudomonadati</taxon>
        <taxon>Pseudomonadota</taxon>
        <taxon>Alphaproteobacteria</taxon>
        <taxon>Hyphomicrobiales</taxon>
        <taxon>Brucellaceae</taxon>
        <taxon>Pseudochrobactrum</taxon>
    </lineage>
</organism>
<dbReference type="Pfam" id="PF00005">
    <property type="entry name" value="ABC_tran"/>
    <property type="match status" value="1"/>
</dbReference>
<evidence type="ECO:0000313" key="10">
    <source>
        <dbReference type="Proteomes" id="UP000531231"/>
    </source>
</evidence>